<reference evidence="1 2" key="1">
    <citation type="submission" date="2015-07" db="EMBL/GenBank/DDBJ databases">
        <title>Comparative genome sequencing reveals within-host evolution of Neisseria meningitidis during.</title>
        <authorList>
            <person name="Klughammer J."/>
            <person name="Dittrich M."/>
            <person name="Mueller T."/>
            <person name="Blom J."/>
            <person name="Goesmann A."/>
            <person name="Vogel U."/>
            <person name="Frosch M."/>
            <person name="Bock C."/>
            <person name="Schoen C."/>
        </authorList>
    </citation>
    <scope>NUCLEOTIDE SEQUENCE [LARGE SCALE GENOMIC DNA]</scope>
    <source>
        <strain evidence="1 2">DE8555</strain>
    </source>
</reference>
<gene>
    <name evidence="1" type="ORF">DE8555_1816</name>
</gene>
<dbReference type="Proteomes" id="UP000092966">
    <property type="component" value="Chromosome"/>
</dbReference>
<evidence type="ECO:0000313" key="1">
    <source>
        <dbReference type="EMBL" id="ANW92351.1"/>
    </source>
</evidence>
<proteinExistence type="predicted"/>
<organism evidence="1 2">
    <name type="scientific">Neisseria meningitidis</name>
    <dbReference type="NCBI Taxonomy" id="487"/>
    <lineage>
        <taxon>Bacteria</taxon>
        <taxon>Pseudomonadati</taxon>
        <taxon>Pseudomonadota</taxon>
        <taxon>Betaproteobacteria</taxon>
        <taxon>Neisseriales</taxon>
        <taxon>Neisseriaceae</taxon>
        <taxon>Neisseria</taxon>
    </lineage>
</organism>
<sequence length="98" mass="10234">MFLVLGFVGGGFRGNQQFPAVAVNGEIFELGLGFKGFGVVEVQFGAAADGAEYVDGYEYVGVGVFGRYDFDAAQVEDGLDEVGQEGNVAGVASRVSLR</sequence>
<evidence type="ECO:0000313" key="2">
    <source>
        <dbReference type="Proteomes" id="UP000092966"/>
    </source>
</evidence>
<dbReference type="AlphaFoldDB" id="A0AAC9GFK8"/>
<name>A0AAC9GFK8_NEIME</name>
<dbReference type="EMBL" id="CP012393">
    <property type="protein sequence ID" value="ANW92351.1"/>
    <property type="molecule type" value="Genomic_DNA"/>
</dbReference>
<protein>
    <submittedName>
        <fullName evidence="1">Uncharacterized protein</fullName>
    </submittedName>
</protein>
<accession>A0AAC9GFK8</accession>